<dbReference type="OrthoDB" id="43122at2759"/>
<protein>
    <recommendedName>
        <fullName evidence="3">PH domain-containing protein</fullName>
    </recommendedName>
</protein>
<dbReference type="EMBL" id="CAKKNE010000001">
    <property type="protein sequence ID" value="CAH0366651.1"/>
    <property type="molecule type" value="Genomic_DNA"/>
</dbReference>
<name>A0A7S4EE23_9STRA</name>
<dbReference type="SMART" id="SM00233">
    <property type="entry name" value="PH"/>
    <property type="match status" value="1"/>
</dbReference>
<accession>A0A7S4EE23</accession>
<dbReference type="SUPFAM" id="SSF50729">
    <property type="entry name" value="PH domain-like"/>
    <property type="match status" value="1"/>
</dbReference>
<feature type="compositionally biased region" description="Pro residues" evidence="2">
    <location>
        <begin position="320"/>
        <end position="329"/>
    </location>
</feature>
<dbReference type="Proteomes" id="UP000789595">
    <property type="component" value="Unassembled WGS sequence"/>
</dbReference>
<dbReference type="InterPro" id="IPR001849">
    <property type="entry name" value="PH_domain"/>
</dbReference>
<dbReference type="InterPro" id="IPR011993">
    <property type="entry name" value="PH-like_dom_sf"/>
</dbReference>
<dbReference type="AlphaFoldDB" id="A0A7S4EE23"/>
<evidence type="ECO:0000259" key="3">
    <source>
        <dbReference type="PROSITE" id="PS50003"/>
    </source>
</evidence>
<reference evidence="5" key="2">
    <citation type="submission" date="2021-11" db="EMBL/GenBank/DDBJ databases">
        <authorList>
            <consortium name="Genoscope - CEA"/>
            <person name="William W."/>
        </authorList>
    </citation>
    <scope>NUCLEOTIDE SEQUENCE</scope>
</reference>
<feature type="coiled-coil region" evidence="1">
    <location>
        <begin position="220"/>
        <end position="286"/>
    </location>
</feature>
<evidence type="ECO:0000313" key="5">
    <source>
        <dbReference type="EMBL" id="CAH0366651.1"/>
    </source>
</evidence>
<gene>
    <name evidence="4" type="ORF">PCAL00307_LOCUS21991</name>
    <name evidence="5" type="ORF">PECAL_1P31560</name>
</gene>
<keyword evidence="1" id="KW-0175">Coiled coil</keyword>
<keyword evidence="6" id="KW-1185">Reference proteome</keyword>
<sequence>MLHTLGARLADAASSAADGLLGGQPYAARLARASVKAGYLHGLGENHQWKRRFFVLKPTTMLYYFGSDADEEPLGCVDVEAFTSVSCREVHQDGRVTIELARAAPPGADNAKPLIFSLRAPGESEGYGWIDALKGSSYARLKEANEVMRQQCDDFAADISSLERAAAAASEAEQQAKRSALAADARRQRVLDGVASIYERGVAQRDDVRPPVPGDDDALLAAVEALLDAHSADLASLKQEHEAQAEKRREAGQHLAAELAEAQQQARDAQADVAALRTANDALRARHKLLVREVKKSRSAQAGPPAEDTDEASQEEAPAAPEPAVPPSPEPEDDEEAARASDARRAAFRADIRQALDLNVARTAAAEFERQGLSAPDDDAAIDSEKPDESWLETDEDAPIAGLPGVQVLKYERPTIGINFEVREAALVVSGTTDAYDAALEKPIIGSRLAALNGESCVGEAPDVVMERLRNASRPLELEFWSRGAKAAS</sequence>
<evidence type="ECO:0000313" key="6">
    <source>
        <dbReference type="Proteomes" id="UP000789595"/>
    </source>
</evidence>
<evidence type="ECO:0000313" key="4">
    <source>
        <dbReference type="EMBL" id="CAE0706540.1"/>
    </source>
</evidence>
<dbReference type="PROSITE" id="PS50003">
    <property type="entry name" value="PH_DOMAIN"/>
    <property type="match status" value="1"/>
</dbReference>
<reference evidence="4" key="1">
    <citation type="submission" date="2021-01" db="EMBL/GenBank/DDBJ databases">
        <authorList>
            <person name="Corre E."/>
            <person name="Pelletier E."/>
            <person name="Niang G."/>
            <person name="Scheremetjew M."/>
            <person name="Finn R."/>
            <person name="Kale V."/>
            <person name="Holt S."/>
            <person name="Cochrane G."/>
            <person name="Meng A."/>
            <person name="Brown T."/>
            <person name="Cohen L."/>
        </authorList>
    </citation>
    <scope>NUCLEOTIDE SEQUENCE</scope>
    <source>
        <strain evidence="4">CCMP1756</strain>
    </source>
</reference>
<feature type="region of interest" description="Disordered" evidence="2">
    <location>
        <begin position="294"/>
        <end position="344"/>
    </location>
</feature>
<organism evidence="4">
    <name type="scientific">Pelagomonas calceolata</name>
    <dbReference type="NCBI Taxonomy" id="35677"/>
    <lineage>
        <taxon>Eukaryota</taxon>
        <taxon>Sar</taxon>
        <taxon>Stramenopiles</taxon>
        <taxon>Ochrophyta</taxon>
        <taxon>Pelagophyceae</taxon>
        <taxon>Pelagomonadales</taxon>
        <taxon>Pelagomonadaceae</taxon>
        <taxon>Pelagomonas</taxon>
    </lineage>
</organism>
<dbReference type="Pfam" id="PF00169">
    <property type="entry name" value="PH"/>
    <property type="match status" value="1"/>
</dbReference>
<dbReference type="EMBL" id="HBIW01025515">
    <property type="protein sequence ID" value="CAE0706540.1"/>
    <property type="molecule type" value="Transcribed_RNA"/>
</dbReference>
<evidence type="ECO:0000256" key="2">
    <source>
        <dbReference type="SAM" id="MobiDB-lite"/>
    </source>
</evidence>
<evidence type="ECO:0000256" key="1">
    <source>
        <dbReference type="SAM" id="Coils"/>
    </source>
</evidence>
<proteinExistence type="predicted"/>
<dbReference type="Gene3D" id="2.30.29.30">
    <property type="entry name" value="Pleckstrin-homology domain (PH domain)/Phosphotyrosine-binding domain (PTB)"/>
    <property type="match status" value="1"/>
</dbReference>
<feature type="domain" description="PH" evidence="3">
    <location>
        <begin position="33"/>
        <end position="138"/>
    </location>
</feature>